<protein>
    <submittedName>
        <fullName evidence="1">Uncharacterized protein</fullName>
    </submittedName>
</protein>
<reference evidence="1" key="1">
    <citation type="journal article" date="2015" name="Nature">
        <title>Complex archaea that bridge the gap between prokaryotes and eukaryotes.</title>
        <authorList>
            <person name="Spang A."/>
            <person name="Saw J.H."/>
            <person name="Jorgensen S.L."/>
            <person name="Zaremba-Niedzwiedzka K."/>
            <person name="Martijn J."/>
            <person name="Lind A.E."/>
            <person name="van Eijk R."/>
            <person name="Schleper C."/>
            <person name="Guy L."/>
            <person name="Ettema T.J."/>
        </authorList>
    </citation>
    <scope>NUCLEOTIDE SEQUENCE</scope>
</reference>
<sequence length="47" mass="5271">ALGDSMLTAQVFVRLMALLKDQGVTTLGEAIEVSMKMVKLRKMQDRF</sequence>
<feature type="non-terminal residue" evidence="1">
    <location>
        <position position="1"/>
    </location>
</feature>
<name>A0A0F9LMB0_9ZZZZ</name>
<gene>
    <name evidence="1" type="ORF">LCGC14_1490890</name>
</gene>
<organism evidence="1">
    <name type="scientific">marine sediment metagenome</name>
    <dbReference type="NCBI Taxonomy" id="412755"/>
    <lineage>
        <taxon>unclassified sequences</taxon>
        <taxon>metagenomes</taxon>
        <taxon>ecological metagenomes</taxon>
    </lineage>
</organism>
<comment type="caution">
    <text evidence="1">The sequence shown here is derived from an EMBL/GenBank/DDBJ whole genome shotgun (WGS) entry which is preliminary data.</text>
</comment>
<accession>A0A0F9LMB0</accession>
<dbReference type="AlphaFoldDB" id="A0A0F9LMB0"/>
<evidence type="ECO:0000313" key="1">
    <source>
        <dbReference type="EMBL" id="KKM65480.1"/>
    </source>
</evidence>
<dbReference type="EMBL" id="LAZR01010717">
    <property type="protein sequence ID" value="KKM65480.1"/>
    <property type="molecule type" value="Genomic_DNA"/>
</dbReference>
<dbReference type="Gene3D" id="1.20.5.140">
    <property type="match status" value="1"/>
</dbReference>
<proteinExistence type="predicted"/>